<reference evidence="2 3" key="1">
    <citation type="submission" date="2020-09" db="EMBL/GenBank/DDBJ databases">
        <title>Diversity and distribution of actinomycetes associated with coral in the coast of Hainan.</title>
        <authorList>
            <person name="Li F."/>
        </authorList>
    </citation>
    <scope>NUCLEOTIDE SEQUENCE [LARGE SCALE GENOMIC DNA]</scope>
    <source>
        <strain evidence="2 3">HNM0947</strain>
    </source>
</reference>
<dbReference type="PROSITE" id="PS51819">
    <property type="entry name" value="VOC"/>
    <property type="match status" value="1"/>
</dbReference>
<evidence type="ECO:0000313" key="2">
    <source>
        <dbReference type="EMBL" id="MBE2998059.1"/>
    </source>
</evidence>
<dbReference type="EMBL" id="JADBGI010000003">
    <property type="protein sequence ID" value="MBE2998059.1"/>
    <property type="molecule type" value="Genomic_DNA"/>
</dbReference>
<keyword evidence="3" id="KW-1185">Reference proteome</keyword>
<dbReference type="Proteomes" id="UP000806528">
    <property type="component" value="Unassembled WGS sequence"/>
</dbReference>
<gene>
    <name evidence="2" type="ORF">IDM40_04970</name>
</gene>
<dbReference type="InterPro" id="IPR029068">
    <property type="entry name" value="Glyas_Bleomycin-R_OHBP_Dase"/>
</dbReference>
<accession>A0ABR9P2J4</accession>
<dbReference type="RefSeq" id="WP_193120688.1">
    <property type="nucleotide sequence ID" value="NZ_JADBGI010000003.1"/>
</dbReference>
<evidence type="ECO:0000259" key="1">
    <source>
        <dbReference type="PROSITE" id="PS51819"/>
    </source>
</evidence>
<protein>
    <submittedName>
        <fullName evidence="2">VOC family protein</fullName>
    </submittedName>
</protein>
<dbReference type="PANTHER" id="PTHR35908">
    <property type="entry name" value="HYPOTHETICAL FUSION PROTEIN"/>
    <property type="match status" value="1"/>
</dbReference>
<dbReference type="SUPFAM" id="SSF54593">
    <property type="entry name" value="Glyoxalase/Bleomycin resistance protein/Dihydroxybiphenyl dioxygenase"/>
    <property type="match status" value="1"/>
</dbReference>
<proteinExistence type="predicted"/>
<dbReference type="Pfam" id="PF18029">
    <property type="entry name" value="Glyoxalase_6"/>
    <property type="match status" value="1"/>
</dbReference>
<name>A0ABR9P2J4_9ACTN</name>
<organism evidence="2 3">
    <name type="scientific">Nocardiopsis coralli</name>
    <dbReference type="NCBI Taxonomy" id="2772213"/>
    <lineage>
        <taxon>Bacteria</taxon>
        <taxon>Bacillati</taxon>
        <taxon>Actinomycetota</taxon>
        <taxon>Actinomycetes</taxon>
        <taxon>Streptosporangiales</taxon>
        <taxon>Nocardiopsidaceae</taxon>
        <taxon>Nocardiopsis</taxon>
    </lineage>
</organism>
<dbReference type="InterPro" id="IPR041581">
    <property type="entry name" value="Glyoxalase_6"/>
</dbReference>
<comment type="caution">
    <text evidence="2">The sequence shown here is derived from an EMBL/GenBank/DDBJ whole genome shotgun (WGS) entry which is preliminary data.</text>
</comment>
<evidence type="ECO:0000313" key="3">
    <source>
        <dbReference type="Proteomes" id="UP000806528"/>
    </source>
</evidence>
<dbReference type="Gene3D" id="3.10.180.10">
    <property type="entry name" value="2,3-Dihydroxybiphenyl 1,2-Dioxygenase, domain 1"/>
    <property type="match status" value="1"/>
</dbReference>
<dbReference type="PANTHER" id="PTHR35908:SF1">
    <property type="entry name" value="CONSERVED PROTEIN"/>
    <property type="match status" value="1"/>
</dbReference>
<dbReference type="InterPro" id="IPR037523">
    <property type="entry name" value="VOC_core"/>
</dbReference>
<sequence length="120" mass="13795">MNAHLHSVVLDCPDPDALARFYAGLLGKEISHRSDDWVYVLLGEGWGLAFQRAPDHRPPEWLDPERPQQIHLDVEVDDIEEAERKALELGAHPLRKVEEDADNRFRVYTDPAGHPFCLEY</sequence>
<feature type="domain" description="VOC" evidence="1">
    <location>
        <begin position="4"/>
        <end position="120"/>
    </location>
</feature>
<dbReference type="CDD" id="cd06587">
    <property type="entry name" value="VOC"/>
    <property type="match status" value="1"/>
</dbReference>